<keyword evidence="2" id="KW-1185">Reference proteome</keyword>
<protein>
    <submittedName>
        <fullName evidence="1">Uncharacterized protein</fullName>
    </submittedName>
</protein>
<dbReference type="EMBL" id="MU276702">
    <property type="protein sequence ID" value="KAI0037823.1"/>
    <property type="molecule type" value="Genomic_DNA"/>
</dbReference>
<reference evidence="1" key="1">
    <citation type="submission" date="2021-02" db="EMBL/GenBank/DDBJ databases">
        <authorList>
            <consortium name="DOE Joint Genome Institute"/>
            <person name="Ahrendt S."/>
            <person name="Looney B.P."/>
            <person name="Miyauchi S."/>
            <person name="Morin E."/>
            <person name="Drula E."/>
            <person name="Courty P.E."/>
            <person name="Chicoki N."/>
            <person name="Fauchery L."/>
            <person name="Kohler A."/>
            <person name="Kuo A."/>
            <person name="Labutti K."/>
            <person name="Pangilinan J."/>
            <person name="Lipzen A."/>
            <person name="Riley R."/>
            <person name="Andreopoulos W."/>
            <person name="He G."/>
            <person name="Johnson J."/>
            <person name="Barry K.W."/>
            <person name="Grigoriev I.V."/>
            <person name="Nagy L."/>
            <person name="Hibbett D."/>
            <person name="Henrissat B."/>
            <person name="Matheny P.B."/>
            <person name="Labbe J."/>
            <person name="Martin F."/>
        </authorList>
    </citation>
    <scope>NUCLEOTIDE SEQUENCE</scope>
    <source>
        <strain evidence="1">FP105234-sp</strain>
    </source>
</reference>
<organism evidence="1 2">
    <name type="scientific">Auriscalpium vulgare</name>
    <dbReference type="NCBI Taxonomy" id="40419"/>
    <lineage>
        <taxon>Eukaryota</taxon>
        <taxon>Fungi</taxon>
        <taxon>Dikarya</taxon>
        <taxon>Basidiomycota</taxon>
        <taxon>Agaricomycotina</taxon>
        <taxon>Agaricomycetes</taxon>
        <taxon>Russulales</taxon>
        <taxon>Auriscalpiaceae</taxon>
        <taxon>Auriscalpium</taxon>
    </lineage>
</organism>
<accession>A0ACB8R1Z9</accession>
<reference evidence="1" key="2">
    <citation type="journal article" date="2022" name="New Phytol.">
        <title>Evolutionary transition to the ectomycorrhizal habit in the genomes of a hyperdiverse lineage of mushroom-forming fungi.</title>
        <authorList>
            <person name="Looney B."/>
            <person name="Miyauchi S."/>
            <person name="Morin E."/>
            <person name="Drula E."/>
            <person name="Courty P.E."/>
            <person name="Kohler A."/>
            <person name="Kuo A."/>
            <person name="LaButti K."/>
            <person name="Pangilinan J."/>
            <person name="Lipzen A."/>
            <person name="Riley R."/>
            <person name="Andreopoulos W."/>
            <person name="He G."/>
            <person name="Johnson J."/>
            <person name="Nolan M."/>
            <person name="Tritt A."/>
            <person name="Barry K.W."/>
            <person name="Grigoriev I.V."/>
            <person name="Nagy L.G."/>
            <person name="Hibbett D."/>
            <person name="Henrissat B."/>
            <person name="Matheny P.B."/>
            <person name="Labbe J."/>
            <person name="Martin F.M."/>
        </authorList>
    </citation>
    <scope>NUCLEOTIDE SEQUENCE</scope>
    <source>
        <strain evidence="1">FP105234-sp</strain>
    </source>
</reference>
<gene>
    <name evidence="1" type="ORF">FA95DRAFT_1367024</name>
</gene>
<sequence length="239" mass="26239">MTVITVRSTGIAPITHASSTSRIEYGPRERADKDSCTECTHISCAGSNAERWRERATIRMRTIPLCEGLQQVYLYKARMSALRPRHPHTIHHTPHTTHPQRPLHHDAREATPHPARRHEYRAVDEAGLLLRGALPVGRRGHPGDPHLASGRGDQRQRHSGVLLVPVRASTRVRGTIDAQQRRLRPQGVLAGMRRHGAAESVPDAAVLTITVTNATATSGPSDTASTSPSAVLIYFTFPT</sequence>
<evidence type="ECO:0000313" key="2">
    <source>
        <dbReference type="Proteomes" id="UP000814033"/>
    </source>
</evidence>
<proteinExistence type="predicted"/>
<comment type="caution">
    <text evidence="1">The sequence shown here is derived from an EMBL/GenBank/DDBJ whole genome shotgun (WGS) entry which is preliminary data.</text>
</comment>
<dbReference type="Proteomes" id="UP000814033">
    <property type="component" value="Unassembled WGS sequence"/>
</dbReference>
<name>A0ACB8R1Z9_9AGAM</name>
<evidence type="ECO:0000313" key="1">
    <source>
        <dbReference type="EMBL" id="KAI0037823.1"/>
    </source>
</evidence>